<name>A0ACD4NWR6_9HYPH</name>
<keyword evidence="2" id="KW-1185">Reference proteome</keyword>
<reference evidence="1" key="1">
    <citation type="submission" date="2022-11" db="EMBL/GenBank/DDBJ databases">
        <title>beta-Carotene-producing bacterium, Jeongeuplla avenae sp. nov., alleviates the salt stress of Arabidopsis seedlings.</title>
        <authorList>
            <person name="Jiang L."/>
            <person name="Lee J."/>
        </authorList>
    </citation>
    <scope>NUCLEOTIDE SEQUENCE</scope>
    <source>
        <strain evidence="1">DY_R2A_6</strain>
    </source>
</reference>
<organism evidence="1 2">
    <name type="scientific">Antarcticirhabdus aurantiaca</name>
    <dbReference type="NCBI Taxonomy" id="2606717"/>
    <lineage>
        <taxon>Bacteria</taxon>
        <taxon>Pseudomonadati</taxon>
        <taxon>Pseudomonadota</taxon>
        <taxon>Alphaproteobacteria</taxon>
        <taxon>Hyphomicrobiales</taxon>
        <taxon>Aurantimonadaceae</taxon>
        <taxon>Antarcticirhabdus</taxon>
    </lineage>
</organism>
<evidence type="ECO:0000313" key="2">
    <source>
        <dbReference type="Proteomes" id="UP001163223"/>
    </source>
</evidence>
<sequence length="127" mass="14017">MRQLYGTASSLMPSLQRKRILIVEDEFFVADEVAQEFASIGAEVIGPVSSLSEAFRIIEGAPLDGAVLDIKLRGEVVFPLAEKLRERGVSIVFLTGYERWSIPQTYQSIPLCEKPADSEQIAKALFG</sequence>
<proteinExistence type="predicted"/>
<dbReference type="Proteomes" id="UP001163223">
    <property type="component" value="Chromosome"/>
</dbReference>
<dbReference type="EMBL" id="CP113520">
    <property type="protein sequence ID" value="WAJ31296.1"/>
    <property type="molecule type" value="Genomic_DNA"/>
</dbReference>
<evidence type="ECO:0000313" key="1">
    <source>
        <dbReference type="EMBL" id="WAJ31296.1"/>
    </source>
</evidence>
<gene>
    <name evidence="1" type="ORF">OXU80_14290</name>
</gene>
<accession>A0ACD4NWR6</accession>
<protein>
    <submittedName>
        <fullName evidence="1">Response regulator</fullName>
    </submittedName>
</protein>